<gene>
    <name evidence="3" type="ORF">EBN03_14700</name>
</gene>
<dbReference type="EMBL" id="RFFH01000005">
    <property type="protein sequence ID" value="RMI32238.1"/>
    <property type="molecule type" value="Genomic_DNA"/>
</dbReference>
<keyword evidence="2" id="KW-0472">Membrane</keyword>
<feature type="compositionally biased region" description="Pro residues" evidence="1">
    <location>
        <begin position="139"/>
        <end position="152"/>
    </location>
</feature>
<feature type="transmembrane region" description="Helical" evidence="2">
    <location>
        <begin position="38"/>
        <end position="57"/>
    </location>
</feature>
<evidence type="ECO:0000313" key="4">
    <source>
        <dbReference type="Proteomes" id="UP000279275"/>
    </source>
</evidence>
<dbReference type="AlphaFoldDB" id="A0A3M2LC33"/>
<dbReference type="Proteomes" id="UP000279275">
    <property type="component" value="Unassembled WGS sequence"/>
</dbReference>
<organism evidence="3 4">
    <name type="scientific">Nocardia stercoris</name>
    <dbReference type="NCBI Taxonomy" id="2483361"/>
    <lineage>
        <taxon>Bacteria</taxon>
        <taxon>Bacillati</taxon>
        <taxon>Actinomycetota</taxon>
        <taxon>Actinomycetes</taxon>
        <taxon>Mycobacteriales</taxon>
        <taxon>Nocardiaceae</taxon>
        <taxon>Nocardia</taxon>
    </lineage>
</organism>
<feature type="region of interest" description="Disordered" evidence="1">
    <location>
        <begin position="1"/>
        <end position="26"/>
    </location>
</feature>
<evidence type="ECO:0000256" key="1">
    <source>
        <dbReference type="SAM" id="MobiDB-lite"/>
    </source>
</evidence>
<feature type="transmembrane region" description="Helical" evidence="2">
    <location>
        <begin position="215"/>
        <end position="235"/>
    </location>
</feature>
<feature type="transmembrane region" description="Helical" evidence="2">
    <location>
        <begin position="189"/>
        <end position="209"/>
    </location>
</feature>
<proteinExistence type="predicted"/>
<keyword evidence="4" id="KW-1185">Reference proteome</keyword>
<name>A0A3M2LC33_9NOCA</name>
<dbReference type="RefSeq" id="WP_122188581.1">
    <property type="nucleotide sequence ID" value="NZ_RFFH01000005.1"/>
</dbReference>
<feature type="transmembrane region" description="Helical" evidence="2">
    <location>
        <begin position="242"/>
        <end position="261"/>
    </location>
</feature>
<feature type="region of interest" description="Disordered" evidence="1">
    <location>
        <begin position="123"/>
        <end position="156"/>
    </location>
</feature>
<evidence type="ECO:0000313" key="3">
    <source>
        <dbReference type="EMBL" id="RMI32238.1"/>
    </source>
</evidence>
<sequence>MGERSHVRSIPLSAPAAAHAEGEAEPVSTRWIRRRAPLFVAGALPVAALLVVGPPGAPQPMAAAYPVVTGVAHSDTAPGWNSGPALVAGDAQPMFDVGYQSAAGGMLTPTEAVATRIDAQPVSTLDADDPVGPGAPGVDPGPPGADPAPPGFDPNVGGSLTGAAAGAAVGAAVGAVVGATVANAVVSPLTAAGVAVGAVAGFIAGIPFLPAGLVVVPIIGGAIGGAVFVVPATVIGGAVGGAAGALIGAPIGAAIGLTVPVPGPGPDNAPPPPAGDVAP</sequence>
<reference evidence="3 4" key="1">
    <citation type="submission" date="2018-10" db="EMBL/GenBank/DDBJ databases">
        <title>Isolation from cow dung.</title>
        <authorList>
            <person name="Ling L."/>
        </authorList>
    </citation>
    <scope>NUCLEOTIDE SEQUENCE [LARGE SCALE GENOMIC DNA]</scope>
    <source>
        <strain evidence="3 4">NEAU-LL90</strain>
    </source>
</reference>
<feature type="transmembrane region" description="Helical" evidence="2">
    <location>
        <begin position="160"/>
        <end position="182"/>
    </location>
</feature>
<evidence type="ECO:0000256" key="2">
    <source>
        <dbReference type="SAM" id="Phobius"/>
    </source>
</evidence>
<protein>
    <submittedName>
        <fullName evidence="3">Uncharacterized protein</fullName>
    </submittedName>
</protein>
<accession>A0A3M2LC33</accession>
<keyword evidence="2" id="KW-0812">Transmembrane</keyword>
<keyword evidence="2" id="KW-1133">Transmembrane helix</keyword>
<comment type="caution">
    <text evidence="3">The sequence shown here is derived from an EMBL/GenBank/DDBJ whole genome shotgun (WGS) entry which is preliminary data.</text>
</comment>